<comment type="subcellular location">
    <subcellularLocation>
        <location evidence="1">Cytoplasm</location>
    </subcellularLocation>
</comment>
<dbReference type="Pfam" id="PF00787">
    <property type="entry name" value="PX"/>
    <property type="match status" value="1"/>
</dbReference>
<keyword evidence="4" id="KW-0812">Transmembrane</keyword>
<keyword evidence="2" id="KW-0963">Cytoplasm</keyword>
<evidence type="ECO:0000256" key="1">
    <source>
        <dbReference type="ARBA" id="ARBA00004496"/>
    </source>
</evidence>
<dbReference type="KEGG" id="peu:105108834"/>
<feature type="domain" description="PX" evidence="5">
    <location>
        <begin position="683"/>
        <end position="795"/>
    </location>
</feature>
<evidence type="ECO:0000256" key="2">
    <source>
        <dbReference type="ARBA" id="ARBA00022490"/>
    </source>
</evidence>
<feature type="transmembrane region" description="Helical" evidence="4">
    <location>
        <begin position="24"/>
        <end position="40"/>
    </location>
</feature>
<organism evidence="7 8">
    <name type="scientific">Populus euphratica</name>
    <name type="common">Euphrates poplar</name>
    <dbReference type="NCBI Taxonomy" id="75702"/>
    <lineage>
        <taxon>Eukaryota</taxon>
        <taxon>Viridiplantae</taxon>
        <taxon>Streptophyta</taxon>
        <taxon>Embryophyta</taxon>
        <taxon>Tracheophyta</taxon>
        <taxon>Spermatophyta</taxon>
        <taxon>Magnoliopsida</taxon>
        <taxon>eudicotyledons</taxon>
        <taxon>Gunneridae</taxon>
        <taxon>Pentapetalae</taxon>
        <taxon>rosids</taxon>
        <taxon>fabids</taxon>
        <taxon>Malpighiales</taxon>
        <taxon>Salicaceae</taxon>
        <taxon>Saliceae</taxon>
        <taxon>Populus</taxon>
    </lineage>
</organism>
<feature type="region of interest" description="Disordered" evidence="3">
    <location>
        <begin position="562"/>
        <end position="581"/>
    </location>
</feature>
<feature type="compositionally biased region" description="Polar residues" evidence="3">
    <location>
        <begin position="309"/>
        <end position="326"/>
    </location>
</feature>
<dbReference type="SMART" id="SM00312">
    <property type="entry name" value="PX"/>
    <property type="match status" value="1"/>
</dbReference>
<keyword evidence="4" id="KW-1133">Transmembrane helix</keyword>
<dbReference type="SMART" id="SM00313">
    <property type="entry name" value="PXA"/>
    <property type="match status" value="1"/>
</dbReference>
<dbReference type="AlphaFoldDB" id="A0AAJ6SYV9"/>
<dbReference type="SUPFAM" id="SSF64268">
    <property type="entry name" value="PX domain"/>
    <property type="match status" value="1"/>
</dbReference>
<name>A0AAJ6SYV9_POPEU</name>
<feature type="compositionally biased region" description="Basic and acidic residues" evidence="3">
    <location>
        <begin position="451"/>
        <end position="465"/>
    </location>
</feature>
<feature type="region of interest" description="Disordered" evidence="3">
    <location>
        <begin position="432"/>
        <end position="465"/>
    </location>
</feature>
<accession>A0AAJ6SYV9</accession>
<evidence type="ECO:0000313" key="8">
    <source>
        <dbReference type="RefSeq" id="XP_011001602.1"/>
    </source>
</evidence>
<sequence>MNARMSTQRQVIVRDLVEEAKKRIAMLVICVVGLSFLMSLTSASVWVNLPAAASLIILLRYFSLDYEMRKKAAAYNNKPASTTSSTLSQNKSLEFTRVVEKSDWRRKVNSPVVEDAIDHFTRRLVSEWVTDLWYSRLTPDKEGPEELVQIMNGVLGEFSSRMRNVNLIDLLTRDFINLICTHLELFRAIQAKMEKRQSSVLTIEQRDKELRHVLAAENKLHPALFSTEAEHRVLQHLMDGLISFTFKPADLQCSFFRYVVRELLACAVMRPVLNLASPRFINERIESVVISKANQRVASAQETSHFKPNGSSRISSNHFSRFSDPTDTGVELVRLKTDQSRGGPDAPEKDKVNGSHISKDPLLSIDTQSSRTWSSLPTNSQNINEEGIQRHFSGGEWGERLDMMSRRKTEVLAPENFENMWTKGRNYRKKEGENRLIEQVPQNSSASKYVTSDHSKRASNSKKDGVTKLDAPLAHNAQSVGTEQSTVENPLHHTDQNMSNHPLFSSHKDGIRSPMHVDEIESGSTSSYTSEEEDANSVTGLDSPGTKVWDGKTNRNLAVSHIHHPLENPDGHREKKTGRGLAHYQRLSRHQSGSKRSRPSTQKVHVWQEIERKSFLSGDGQDVLSLKGHTKADDFSDDSEFESLDRVYSGATACSSATSVSIPENHTSNVNSFKHSLMVDLIYKLRCEVLGANIVKSGSKTFAVYSISVTDVNNNSWSIKRRFRHFEELHRRLKEYLEYSLHLPPKHFLSTGLDMPVIQERCKLLDRYLKKLLLLPTISGSIEVWDFLSVDSQTYVFSNSFSIIETLSVDLDGKPSEKSKRVSNFIGPALNSLSTRKEQLSAECKESILQTKHNLRADGAQMISKETPHSPMKSIKDSGRSLKDPGSDSDMQKNVSSARNLEKNVKVGDSLEEMSASIHDTASDHMLPTEWVPPNLTVPILDLVDVIFQLQDGGWIRRQAFWVAKQILQLGMGDALDDWLIEKIQLLRRGSVVASGIKRVEQILWPDGIFITKHPKRRRPPQQSTEVSSPKLISPHGQQPMEVSSPRLNDEQQQQDAVRRAKFVYELMIDNAPAAVVGLVGRKEYEQRAKDLYFFLQSSVCTKQLAFDLLELLLLTAFPELDSVIRQLHEEKHKFGEFKPN</sequence>
<gene>
    <name evidence="8" type="primary">LOC105108834</name>
</gene>
<evidence type="ECO:0000313" key="7">
    <source>
        <dbReference type="Proteomes" id="UP000694918"/>
    </source>
</evidence>
<protein>
    <submittedName>
        <fullName evidence="8">Uncharacterized protein LOC105108834 isoform X1</fullName>
    </submittedName>
</protein>
<dbReference type="PANTHER" id="PTHR22999:SF28">
    <property type="entry name" value="PHOX (PX) DOMAIN-CONTAINING PROTEIN"/>
    <property type="match status" value="1"/>
</dbReference>
<dbReference type="PROSITE" id="PS51207">
    <property type="entry name" value="PXA"/>
    <property type="match status" value="1"/>
</dbReference>
<feature type="region of interest" description="Disordered" evidence="3">
    <location>
        <begin position="299"/>
        <end position="381"/>
    </location>
</feature>
<feature type="compositionally biased region" description="Basic and acidic residues" evidence="3">
    <location>
        <begin position="346"/>
        <end position="359"/>
    </location>
</feature>
<dbReference type="InterPro" id="IPR003114">
    <property type="entry name" value="Phox_assoc"/>
</dbReference>
<proteinExistence type="predicted"/>
<feature type="region of interest" description="Disordered" evidence="3">
    <location>
        <begin position="859"/>
        <end position="899"/>
    </location>
</feature>
<dbReference type="Pfam" id="PF08628">
    <property type="entry name" value="Nexin_C"/>
    <property type="match status" value="1"/>
</dbReference>
<dbReference type="RefSeq" id="XP_011001602.1">
    <property type="nucleotide sequence ID" value="XM_011003300.1"/>
</dbReference>
<dbReference type="GO" id="GO:0035091">
    <property type="term" value="F:phosphatidylinositol binding"/>
    <property type="evidence" value="ECO:0007669"/>
    <property type="project" value="InterPro"/>
</dbReference>
<feature type="compositionally biased region" description="Polar residues" evidence="3">
    <location>
        <begin position="365"/>
        <end position="381"/>
    </location>
</feature>
<dbReference type="Pfam" id="PF02194">
    <property type="entry name" value="PXA"/>
    <property type="match status" value="1"/>
</dbReference>
<feature type="compositionally biased region" description="Basic and acidic residues" evidence="3">
    <location>
        <begin position="564"/>
        <end position="573"/>
    </location>
</feature>
<dbReference type="Gene3D" id="3.30.1520.10">
    <property type="entry name" value="Phox-like domain"/>
    <property type="match status" value="1"/>
</dbReference>
<dbReference type="PANTHER" id="PTHR22999">
    <property type="entry name" value="PX SERINE/THREONINE KINASE PXK"/>
    <property type="match status" value="1"/>
</dbReference>
<dbReference type="InterPro" id="IPR036871">
    <property type="entry name" value="PX_dom_sf"/>
</dbReference>
<evidence type="ECO:0000259" key="6">
    <source>
        <dbReference type="PROSITE" id="PS51207"/>
    </source>
</evidence>
<reference evidence="8" key="1">
    <citation type="submission" date="2025-08" db="UniProtKB">
        <authorList>
            <consortium name="RefSeq"/>
        </authorList>
    </citation>
    <scope>IDENTIFICATION</scope>
</reference>
<keyword evidence="4" id="KW-0472">Membrane</keyword>
<evidence type="ECO:0000259" key="5">
    <source>
        <dbReference type="PROSITE" id="PS50195"/>
    </source>
</evidence>
<evidence type="ECO:0000256" key="3">
    <source>
        <dbReference type="SAM" id="MobiDB-lite"/>
    </source>
</evidence>
<dbReference type="GO" id="GO:0016020">
    <property type="term" value="C:membrane"/>
    <property type="evidence" value="ECO:0007669"/>
    <property type="project" value="UniProtKB-ARBA"/>
</dbReference>
<feature type="compositionally biased region" description="Basic and acidic residues" evidence="3">
    <location>
        <begin position="874"/>
        <end position="886"/>
    </location>
</feature>
<feature type="compositionally biased region" description="Polar residues" evidence="3">
    <location>
        <begin position="440"/>
        <end position="450"/>
    </location>
</feature>
<dbReference type="GeneID" id="105108834"/>
<feature type="domain" description="PXA" evidence="6">
    <location>
        <begin position="110"/>
        <end position="294"/>
    </location>
</feature>
<dbReference type="InterPro" id="IPR051837">
    <property type="entry name" value="SortingNexin/PXDomain-PKLike"/>
</dbReference>
<dbReference type="Proteomes" id="UP000694918">
    <property type="component" value="Unplaced"/>
</dbReference>
<feature type="compositionally biased region" description="Basic and acidic residues" evidence="3">
    <location>
        <begin position="506"/>
        <end position="519"/>
    </location>
</feature>
<feature type="region of interest" description="Disordered" evidence="3">
    <location>
        <begin position="490"/>
        <end position="551"/>
    </location>
</feature>
<dbReference type="InterPro" id="IPR001683">
    <property type="entry name" value="PX_dom"/>
</dbReference>
<dbReference type="GO" id="GO:0005768">
    <property type="term" value="C:endosome"/>
    <property type="evidence" value="ECO:0007669"/>
    <property type="project" value="UniProtKB-ARBA"/>
</dbReference>
<dbReference type="PROSITE" id="PS50195">
    <property type="entry name" value="PX"/>
    <property type="match status" value="1"/>
</dbReference>
<evidence type="ECO:0000256" key="4">
    <source>
        <dbReference type="SAM" id="Phobius"/>
    </source>
</evidence>
<keyword evidence="7" id="KW-1185">Reference proteome</keyword>
<feature type="region of interest" description="Disordered" evidence="3">
    <location>
        <begin position="1014"/>
        <end position="1052"/>
    </location>
</feature>
<dbReference type="InterPro" id="IPR013937">
    <property type="entry name" value="Sorting_nexin_C"/>
</dbReference>